<dbReference type="OrthoDB" id="2037472at2"/>
<evidence type="ECO:0000259" key="1">
    <source>
        <dbReference type="SMART" id="SM00858"/>
    </source>
</evidence>
<dbReference type="CDD" id="cd11614">
    <property type="entry name" value="SAF_CpaB_FlgA_like"/>
    <property type="match status" value="1"/>
</dbReference>
<dbReference type="InterPro" id="IPR017592">
    <property type="entry name" value="Pilus_assmbl_Flp-typ_CpaB"/>
</dbReference>
<proteinExistence type="predicted"/>
<dbReference type="SMART" id="SM00858">
    <property type="entry name" value="SAF"/>
    <property type="match status" value="1"/>
</dbReference>
<evidence type="ECO:0000313" key="3">
    <source>
        <dbReference type="Proteomes" id="UP000078596"/>
    </source>
</evidence>
<sequence>MPRINRNVVYILVALLLGVLASFMAIQYINGQVAARTHAPVQAKTRAVVVPTHDLKAGDTLTADDVASRDIPQDFVPADVLTPDNYGSYLGQVLRTPLAQGAPIPTTALEQIADHFSAIINPDDVAYTIQVNETNSISGLIVPGDHIDILLLVSKNEKDTIRPLLSDVLVLATGKRARGLKTGDHATDSSFSNVTLELSPRNAQRLSMAKKIGQLRVMLRSPENRGDLNLKLLSEADLLGTGRPGYGRGVQFIIGGSH</sequence>
<name>A0A191ZGJ8_9GAMM</name>
<organism evidence="2 3">
    <name type="scientific">Halothiobacillus diazotrophicus</name>
    <dbReference type="NCBI Taxonomy" id="1860122"/>
    <lineage>
        <taxon>Bacteria</taxon>
        <taxon>Pseudomonadati</taxon>
        <taxon>Pseudomonadota</taxon>
        <taxon>Gammaproteobacteria</taxon>
        <taxon>Chromatiales</taxon>
        <taxon>Halothiobacillaceae</taxon>
        <taxon>Halothiobacillus</taxon>
    </lineage>
</organism>
<dbReference type="Proteomes" id="UP000078596">
    <property type="component" value="Chromosome"/>
</dbReference>
<dbReference type="RefSeq" id="WP_066099373.1">
    <property type="nucleotide sequence ID" value="NZ_CP016027.1"/>
</dbReference>
<dbReference type="KEGG" id="haz:A9404_06125"/>
<protein>
    <submittedName>
        <fullName evidence="2">Flp pilus assembly protein CpaB</fullName>
    </submittedName>
</protein>
<dbReference type="STRING" id="1860122.A9404_06125"/>
<dbReference type="NCBIfam" id="TIGR03177">
    <property type="entry name" value="pilus_cpaB"/>
    <property type="match status" value="1"/>
</dbReference>
<keyword evidence="3" id="KW-1185">Reference proteome</keyword>
<accession>A0A191ZGJ8</accession>
<dbReference type="Pfam" id="PF08666">
    <property type="entry name" value="SAF"/>
    <property type="match status" value="1"/>
</dbReference>
<dbReference type="AlphaFoldDB" id="A0A191ZGJ8"/>
<feature type="domain" description="SAF" evidence="1">
    <location>
        <begin position="46"/>
        <end position="110"/>
    </location>
</feature>
<dbReference type="Pfam" id="PF16976">
    <property type="entry name" value="RcpC"/>
    <property type="match status" value="1"/>
</dbReference>
<dbReference type="InterPro" id="IPR013974">
    <property type="entry name" value="SAF"/>
</dbReference>
<evidence type="ECO:0000313" key="2">
    <source>
        <dbReference type="EMBL" id="ANJ67011.1"/>
    </source>
</evidence>
<reference evidence="2 3" key="1">
    <citation type="submission" date="2016-06" db="EMBL/GenBank/DDBJ databases">
        <title>Insight into the functional genes involving in sulfur oxidation in Pearl River water.</title>
        <authorList>
            <person name="Luo J."/>
            <person name="Tan X."/>
            <person name="Lin W."/>
        </authorList>
    </citation>
    <scope>NUCLEOTIDE SEQUENCE [LARGE SCALE GENOMIC DNA]</scope>
    <source>
        <strain evidence="2 3">LS2</strain>
    </source>
</reference>
<dbReference type="InterPro" id="IPR031571">
    <property type="entry name" value="RcpC_dom"/>
</dbReference>
<gene>
    <name evidence="2" type="ORF">A9404_06125</name>
</gene>
<dbReference type="EMBL" id="CP016027">
    <property type="protein sequence ID" value="ANJ67011.1"/>
    <property type="molecule type" value="Genomic_DNA"/>
</dbReference>